<reference evidence="2 3" key="1">
    <citation type="journal article" date="2022" name="Nat. Plants">
        <title>Genomes of leafy and leafless Platanthera orchids illuminate the evolution of mycoheterotrophy.</title>
        <authorList>
            <person name="Li M.H."/>
            <person name="Liu K.W."/>
            <person name="Li Z."/>
            <person name="Lu H.C."/>
            <person name="Ye Q.L."/>
            <person name="Zhang D."/>
            <person name="Wang J.Y."/>
            <person name="Li Y.F."/>
            <person name="Zhong Z.M."/>
            <person name="Liu X."/>
            <person name="Yu X."/>
            <person name="Liu D.K."/>
            <person name="Tu X.D."/>
            <person name="Liu B."/>
            <person name="Hao Y."/>
            <person name="Liao X.Y."/>
            <person name="Jiang Y.T."/>
            <person name="Sun W.H."/>
            <person name="Chen J."/>
            <person name="Chen Y.Q."/>
            <person name="Ai Y."/>
            <person name="Zhai J.W."/>
            <person name="Wu S.S."/>
            <person name="Zhou Z."/>
            <person name="Hsiao Y.Y."/>
            <person name="Wu W.L."/>
            <person name="Chen Y.Y."/>
            <person name="Lin Y.F."/>
            <person name="Hsu J.L."/>
            <person name="Li C.Y."/>
            <person name="Wang Z.W."/>
            <person name="Zhao X."/>
            <person name="Zhong W.Y."/>
            <person name="Ma X.K."/>
            <person name="Ma L."/>
            <person name="Huang J."/>
            <person name="Chen G.Z."/>
            <person name="Huang M.Z."/>
            <person name="Huang L."/>
            <person name="Peng D.H."/>
            <person name="Luo Y.B."/>
            <person name="Zou S.Q."/>
            <person name="Chen S.P."/>
            <person name="Lan S."/>
            <person name="Tsai W.C."/>
            <person name="Van de Peer Y."/>
            <person name="Liu Z.J."/>
        </authorList>
    </citation>
    <scope>NUCLEOTIDE SEQUENCE [LARGE SCALE GENOMIC DNA]</scope>
    <source>
        <strain evidence="2">Lor287</strain>
    </source>
</reference>
<dbReference type="AlphaFoldDB" id="A0AAP0BLG0"/>
<dbReference type="PROSITE" id="PS50004">
    <property type="entry name" value="C2"/>
    <property type="match status" value="1"/>
</dbReference>
<evidence type="ECO:0000259" key="1">
    <source>
        <dbReference type="PROSITE" id="PS50004"/>
    </source>
</evidence>
<name>A0AAP0BLG0_9ASPA</name>
<dbReference type="InterPro" id="IPR000008">
    <property type="entry name" value="C2_dom"/>
</dbReference>
<comment type="caution">
    <text evidence="2">The sequence shown here is derived from an EMBL/GenBank/DDBJ whole genome shotgun (WGS) entry which is preliminary data.</text>
</comment>
<feature type="domain" description="C2" evidence="1">
    <location>
        <begin position="1"/>
        <end position="73"/>
    </location>
</feature>
<protein>
    <submittedName>
        <fullName evidence="2">ADP-ribosylation factor GTPase-activating protein AGD11</fullName>
    </submittedName>
</protein>
<evidence type="ECO:0000313" key="3">
    <source>
        <dbReference type="Proteomes" id="UP001418222"/>
    </source>
</evidence>
<dbReference type="Gene3D" id="2.60.40.150">
    <property type="entry name" value="C2 domain"/>
    <property type="match status" value="1"/>
</dbReference>
<gene>
    <name evidence="2" type="primary">AGD11</name>
    <name evidence="2" type="ORF">KSP39_PZI009552</name>
</gene>
<dbReference type="InterPro" id="IPR044518">
    <property type="entry name" value="ARF_GAP_AGD11/12/13"/>
</dbReference>
<proteinExistence type="predicted"/>
<dbReference type="InterPro" id="IPR035892">
    <property type="entry name" value="C2_domain_sf"/>
</dbReference>
<dbReference type="EMBL" id="JBBWWQ010000007">
    <property type="protein sequence ID" value="KAK8943166.1"/>
    <property type="molecule type" value="Genomic_DNA"/>
</dbReference>
<evidence type="ECO:0000313" key="2">
    <source>
        <dbReference type="EMBL" id="KAK8943166.1"/>
    </source>
</evidence>
<sequence>MKTRVVKSNLNPVWNEQVMFSIPDLVPPLRLVSFLFHQQVYDKDTFRTDDRMGEAEIDIQPLVLAAKAYENSSILEPMQLGKWLATEDNALAKDSIIALVDGRVKQDITLKLQNVESGQLEVELECMPLSQ</sequence>
<accession>A0AAP0BLG0</accession>
<dbReference type="SUPFAM" id="SSF49562">
    <property type="entry name" value="C2 domain (Calcium/lipid-binding domain, CaLB)"/>
    <property type="match status" value="1"/>
</dbReference>
<dbReference type="Pfam" id="PF00168">
    <property type="entry name" value="C2"/>
    <property type="match status" value="1"/>
</dbReference>
<dbReference type="PANTHER" id="PTHR46220">
    <property type="entry name" value="ADP-RIBOSYLATION FACTOR GTPASE-ACTIVATING PROTEIN AGD12"/>
    <property type="match status" value="1"/>
</dbReference>
<dbReference type="PANTHER" id="PTHR46220:SF2">
    <property type="entry name" value="ADP-RIBOSYLATION FACTOR GTPASE-ACTIVATING PROTEIN AGD11-RELATED"/>
    <property type="match status" value="1"/>
</dbReference>
<keyword evidence="3" id="KW-1185">Reference proteome</keyword>
<dbReference type="GO" id="GO:0005543">
    <property type="term" value="F:phospholipid binding"/>
    <property type="evidence" value="ECO:0007669"/>
    <property type="project" value="InterPro"/>
</dbReference>
<dbReference type="GO" id="GO:0005096">
    <property type="term" value="F:GTPase activator activity"/>
    <property type="evidence" value="ECO:0007669"/>
    <property type="project" value="InterPro"/>
</dbReference>
<dbReference type="Proteomes" id="UP001418222">
    <property type="component" value="Unassembled WGS sequence"/>
</dbReference>
<organism evidence="2 3">
    <name type="scientific">Platanthera zijinensis</name>
    <dbReference type="NCBI Taxonomy" id="2320716"/>
    <lineage>
        <taxon>Eukaryota</taxon>
        <taxon>Viridiplantae</taxon>
        <taxon>Streptophyta</taxon>
        <taxon>Embryophyta</taxon>
        <taxon>Tracheophyta</taxon>
        <taxon>Spermatophyta</taxon>
        <taxon>Magnoliopsida</taxon>
        <taxon>Liliopsida</taxon>
        <taxon>Asparagales</taxon>
        <taxon>Orchidaceae</taxon>
        <taxon>Orchidoideae</taxon>
        <taxon>Orchideae</taxon>
        <taxon>Orchidinae</taxon>
        <taxon>Platanthera</taxon>
    </lineage>
</organism>